<organism evidence="2">
    <name type="scientific">Guillardia theta (strain CCMP2712)</name>
    <name type="common">Cryptophyte</name>
    <dbReference type="NCBI Taxonomy" id="905079"/>
    <lineage>
        <taxon>Eukaryota</taxon>
        <taxon>Cryptophyceae</taxon>
        <taxon>Pyrenomonadales</taxon>
        <taxon>Geminigeraceae</taxon>
        <taxon>Guillardia</taxon>
    </lineage>
</organism>
<dbReference type="KEGG" id="gtt:GUITHDRAFT_149714"/>
<evidence type="ECO:0000256" key="1">
    <source>
        <dbReference type="SAM" id="MobiDB-lite"/>
    </source>
</evidence>
<dbReference type="HOGENOM" id="CLU_1285419_0_0_1"/>
<reference evidence="2 4" key="1">
    <citation type="journal article" date="2012" name="Nature">
        <title>Algal genomes reveal evolutionary mosaicism and the fate of nucleomorphs.</title>
        <authorList>
            <consortium name="DOE Joint Genome Institute"/>
            <person name="Curtis B.A."/>
            <person name="Tanifuji G."/>
            <person name="Burki F."/>
            <person name="Gruber A."/>
            <person name="Irimia M."/>
            <person name="Maruyama S."/>
            <person name="Arias M.C."/>
            <person name="Ball S.G."/>
            <person name="Gile G.H."/>
            <person name="Hirakawa Y."/>
            <person name="Hopkins J.F."/>
            <person name="Kuo A."/>
            <person name="Rensing S.A."/>
            <person name="Schmutz J."/>
            <person name="Symeonidi A."/>
            <person name="Elias M."/>
            <person name="Eveleigh R.J."/>
            <person name="Herman E.K."/>
            <person name="Klute M.J."/>
            <person name="Nakayama T."/>
            <person name="Obornik M."/>
            <person name="Reyes-Prieto A."/>
            <person name="Armbrust E.V."/>
            <person name="Aves S.J."/>
            <person name="Beiko R.G."/>
            <person name="Coutinho P."/>
            <person name="Dacks J.B."/>
            <person name="Durnford D.G."/>
            <person name="Fast N.M."/>
            <person name="Green B.R."/>
            <person name="Grisdale C.J."/>
            <person name="Hempel F."/>
            <person name="Henrissat B."/>
            <person name="Hoppner M.P."/>
            <person name="Ishida K."/>
            <person name="Kim E."/>
            <person name="Koreny L."/>
            <person name="Kroth P.G."/>
            <person name="Liu Y."/>
            <person name="Malik S.B."/>
            <person name="Maier U.G."/>
            <person name="McRose D."/>
            <person name="Mock T."/>
            <person name="Neilson J.A."/>
            <person name="Onodera N.T."/>
            <person name="Poole A.M."/>
            <person name="Pritham E.J."/>
            <person name="Richards T.A."/>
            <person name="Rocap G."/>
            <person name="Roy S.W."/>
            <person name="Sarai C."/>
            <person name="Schaack S."/>
            <person name="Shirato S."/>
            <person name="Slamovits C.H."/>
            <person name="Spencer D.F."/>
            <person name="Suzuki S."/>
            <person name="Worden A.Z."/>
            <person name="Zauner S."/>
            <person name="Barry K."/>
            <person name="Bell C."/>
            <person name="Bharti A.K."/>
            <person name="Crow J.A."/>
            <person name="Grimwood J."/>
            <person name="Kramer R."/>
            <person name="Lindquist E."/>
            <person name="Lucas S."/>
            <person name="Salamov A."/>
            <person name="McFadden G.I."/>
            <person name="Lane C.E."/>
            <person name="Keeling P.J."/>
            <person name="Gray M.W."/>
            <person name="Grigoriev I.V."/>
            <person name="Archibald J.M."/>
        </authorList>
    </citation>
    <scope>NUCLEOTIDE SEQUENCE</scope>
    <source>
        <strain evidence="2 4">CCMP2712</strain>
    </source>
</reference>
<dbReference type="EMBL" id="JH992965">
    <property type="protein sequence ID" value="EKX55144.1"/>
    <property type="molecule type" value="Genomic_DNA"/>
</dbReference>
<dbReference type="Proteomes" id="UP000011087">
    <property type="component" value="Unassembled WGS sequence"/>
</dbReference>
<dbReference type="RefSeq" id="XP_005842124.1">
    <property type="nucleotide sequence ID" value="XM_005842067.1"/>
</dbReference>
<dbReference type="PaxDb" id="55529-EKX55144"/>
<reference evidence="4" key="2">
    <citation type="submission" date="2012-11" db="EMBL/GenBank/DDBJ databases">
        <authorList>
            <person name="Kuo A."/>
            <person name="Curtis B.A."/>
            <person name="Tanifuji G."/>
            <person name="Burki F."/>
            <person name="Gruber A."/>
            <person name="Irimia M."/>
            <person name="Maruyama S."/>
            <person name="Arias M.C."/>
            <person name="Ball S.G."/>
            <person name="Gile G.H."/>
            <person name="Hirakawa Y."/>
            <person name="Hopkins J.F."/>
            <person name="Rensing S.A."/>
            <person name="Schmutz J."/>
            <person name="Symeonidi A."/>
            <person name="Elias M."/>
            <person name="Eveleigh R.J."/>
            <person name="Herman E.K."/>
            <person name="Klute M.J."/>
            <person name="Nakayama T."/>
            <person name="Obornik M."/>
            <person name="Reyes-Prieto A."/>
            <person name="Armbrust E.V."/>
            <person name="Aves S.J."/>
            <person name="Beiko R.G."/>
            <person name="Coutinho P."/>
            <person name="Dacks J.B."/>
            <person name="Durnford D.G."/>
            <person name="Fast N.M."/>
            <person name="Green B.R."/>
            <person name="Grisdale C."/>
            <person name="Hempe F."/>
            <person name="Henrissat B."/>
            <person name="Hoppner M.P."/>
            <person name="Ishida K.-I."/>
            <person name="Kim E."/>
            <person name="Koreny L."/>
            <person name="Kroth P.G."/>
            <person name="Liu Y."/>
            <person name="Malik S.-B."/>
            <person name="Maier U.G."/>
            <person name="McRose D."/>
            <person name="Mock T."/>
            <person name="Neilson J.A."/>
            <person name="Onodera N.T."/>
            <person name="Poole A.M."/>
            <person name="Pritham E.J."/>
            <person name="Richards T.A."/>
            <person name="Rocap G."/>
            <person name="Roy S.W."/>
            <person name="Sarai C."/>
            <person name="Schaack S."/>
            <person name="Shirato S."/>
            <person name="Slamovits C.H."/>
            <person name="Spencer D.F."/>
            <person name="Suzuki S."/>
            <person name="Worden A.Z."/>
            <person name="Zauner S."/>
            <person name="Barry K."/>
            <person name="Bell C."/>
            <person name="Bharti A.K."/>
            <person name="Crow J.A."/>
            <person name="Grimwood J."/>
            <person name="Kramer R."/>
            <person name="Lindquist E."/>
            <person name="Lucas S."/>
            <person name="Salamov A."/>
            <person name="McFadden G.I."/>
            <person name="Lane C.E."/>
            <person name="Keeling P.J."/>
            <person name="Gray M.W."/>
            <person name="Grigoriev I.V."/>
            <person name="Archibald J.M."/>
        </authorList>
    </citation>
    <scope>NUCLEOTIDE SEQUENCE</scope>
    <source>
        <strain evidence="4">CCMP2712</strain>
    </source>
</reference>
<dbReference type="OrthoDB" id="10495523at2759"/>
<keyword evidence="4" id="KW-1185">Reference proteome</keyword>
<dbReference type="GeneID" id="17311840"/>
<proteinExistence type="predicted"/>
<evidence type="ECO:0000313" key="3">
    <source>
        <dbReference type="EnsemblProtists" id="EKX55144"/>
    </source>
</evidence>
<sequence>MRRSDQLLVATCAASAALLVLVVSLTTGPSSTLLSRNVITNPQVRLRPHGNADLMLAQKQMSRAAILAQHRTVRSMSMQGRAPRIMLAGIGGWGSGEEQENGNDWEVSMHVDKGCEDVLKMREEGNPAWKRVPTTKCDPNKRINPMMWPYDAPGKVWSHDSKDSNKDAKAWPYNEENLHDFVQSSDPTPAWEDGVWHSEDPTEFRNAAMSKSLPY</sequence>
<dbReference type="AlphaFoldDB" id="L1K3F8"/>
<evidence type="ECO:0000313" key="2">
    <source>
        <dbReference type="EMBL" id="EKX55144.1"/>
    </source>
</evidence>
<feature type="region of interest" description="Disordered" evidence="1">
    <location>
        <begin position="180"/>
        <end position="199"/>
    </location>
</feature>
<gene>
    <name evidence="2" type="ORF">GUITHDRAFT_149714</name>
</gene>
<accession>L1K3F8</accession>
<name>L1K3F8_GUITC</name>
<protein>
    <submittedName>
        <fullName evidence="2 3">Uncharacterized protein</fullName>
    </submittedName>
</protein>
<dbReference type="EnsemblProtists" id="EKX55144">
    <property type="protein sequence ID" value="EKX55144"/>
    <property type="gene ID" value="GUITHDRAFT_149714"/>
</dbReference>
<reference evidence="3" key="3">
    <citation type="submission" date="2016-03" db="UniProtKB">
        <authorList>
            <consortium name="EnsemblProtists"/>
        </authorList>
    </citation>
    <scope>IDENTIFICATION</scope>
</reference>
<evidence type="ECO:0000313" key="4">
    <source>
        <dbReference type="Proteomes" id="UP000011087"/>
    </source>
</evidence>